<dbReference type="OrthoDB" id="9803968at2"/>
<dbReference type="Proteomes" id="UP000277424">
    <property type="component" value="Unassembled WGS sequence"/>
</dbReference>
<dbReference type="PANTHER" id="PTHR43272:SF32">
    <property type="entry name" value="AMP-DEPENDENT SYNTHETASE_LIGASE DOMAIN-CONTAINING PROTEIN"/>
    <property type="match status" value="1"/>
</dbReference>
<evidence type="ECO:0000256" key="1">
    <source>
        <dbReference type="ARBA" id="ARBA00022598"/>
    </source>
</evidence>
<dbReference type="InterPro" id="IPR000873">
    <property type="entry name" value="AMP-dep_synth/lig_dom"/>
</dbReference>
<proteinExistence type="predicted"/>
<reference evidence="5 6" key="1">
    <citation type="submission" date="2018-10" db="EMBL/GenBank/DDBJ databases">
        <title>Comparative analysis of microorganisms from saline springs in Andes Mountain Range, Colombia.</title>
        <authorList>
            <person name="Rubin E."/>
        </authorList>
    </citation>
    <scope>NUCLEOTIDE SEQUENCE [LARGE SCALE GENOMIC DNA]</scope>
    <source>
        <strain evidence="5 6">USBA 36</strain>
    </source>
</reference>
<dbReference type="PANTHER" id="PTHR43272">
    <property type="entry name" value="LONG-CHAIN-FATTY-ACID--COA LIGASE"/>
    <property type="match status" value="1"/>
</dbReference>
<comment type="caution">
    <text evidence="5">The sequence shown here is derived from an EMBL/GenBank/DDBJ whole genome shotgun (WGS) entry which is preliminary data.</text>
</comment>
<keyword evidence="3" id="KW-0443">Lipid metabolism</keyword>
<evidence type="ECO:0000313" key="5">
    <source>
        <dbReference type="EMBL" id="RKQ73613.1"/>
    </source>
</evidence>
<evidence type="ECO:0000313" key="6">
    <source>
        <dbReference type="Proteomes" id="UP000277424"/>
    </source>
</evidence>
<keyword evidence="2" id="KW-0276">Fatty acid metabolism</keyword>
<dbReference type="InterPro" id="IPR020845">
    <property type="entry name" value="AMP-binding_CS"/>
</dbReference>
<dbReference type="InterPro" id="IPR042099">
    <property type="entry name" value="ANL_N_sf"/>
</dbReference>
<organism evidence="5 6">
    <name type="scientific">Oceanibaculum indicum</name>
    <dbReference type="NCBI Taxonomy" id="526216"/>
    <lineage>
        <taxon>Bacteria</taxon>
        <taxon>Pseudomonadati</taxon>
        <taxon>Pseudomonadota</taxon>
        <taxon>Alphaproteobacteria</taxon>
        <taxon>Rhodospirillales</taxon>
        <taxon>Oceanibaculaceae</taxon>
        <taxon>Oceanibaculum</taxon>
    </lineage>
</organism>
<feature type="domain" description="AMP-dependent synthetase/ligase" evidence="4">
    <location>
        <begin position="20"/>
        <end position="430"/>
    </location>
</feature>
<dbReference type="PROSITE" id="PS00455">
    <property type="entry name" value="AMP_BINDING"/>
    <property type="match status" value="1"/>
</dbReference>
<dbReference type="GO" id="GO:0004467">
    <property type="term" value="F:long-chain fatty acid-CoA ligase activity"/>
    <property type="evidence" value="ECO:0007669"/>
    <property type="project" value="TreeGrafter"/>
</dbReference>
<dbReference type="GO" id="GO:0016020">
    <property type="term" value="C:membrane"/>
    <property type="evidence" value="ECO:0007669"/>
    <property type="project" value="TreeGrafter"/>
</dbReference>
<dbReference type="EMBL" id="RBIG01000001">
    <property type="protein sequence ID" value="RKQ73613.1"/>
    <property type="molecule type" value="Genomic_DNA"/>
</dbReference>
<dbReference type="SUPFAM" id="SSF56801">
    <property type="entry name" value="Acetyl-CoA synthetase-like"/>
    <property type="match status" value="1"/>
</dbReference>
<protein>
    <submittedName>
        <fullName evidence="5">Long-chain acyl-CoA synthetase</fullName>
    </submittedName>
</protein>
<gene>
    <name evidence="5" type="ORF">BCL74_1402</name>
</gene>
<accession>A0A420WRF6</accession>
<dbReference type="RefSeq" id="WP_121218591.1">
    <property type="nucleotide sequence ID" value="NZ_RBIG01000001.1"/>
</dbReference>
<evidence type="ECO:0000256" key="2">
    <source>
        <dbReference type="ARBA" id="ARBA00022832"/>
    </source>
</evidence>
<dbReference type="Pfam" id="PF23562">
    <property type="entry name" value="AMP-binding_C_3"/>
    <property type="match status" value="1"/>
</dbReference>
<dbReference type="Gene3D" id="3.40.50.12780">
    <property type="entry name" value="N-terminal domain of ligase-like"/>
    <property type="match status" value="1"/>
</dbReference>
<keyword evidence="1" id="KW-0436">Ligase</keyword>
<evidence type="ECO:0000256" key="3">
    <source>
        <dbReference type="ARBA" id="ARBA00023098"/>
    </source>
</evidence>
<sequence>MTATYPDAARFDTCPKLLVHNAQTRPDAVAMREKDFGIWREVTWREYAETVKLMALGLESLGIGRGDVVALIGDNDTNWVCGELAAHSVRAMSLGIYRDALDEEVFYLADYAGVKAVLAEDQEQVDKFLNLGERLPALQHIIYCDTRGMGTVTDPRVLSLEALKELGRKAEAREPARFKALVDATEGDDVAILCTTSGTTSNPKLAMLQAGPMIRHVHRYLSVDPKDGTDEYVSVLPLPWIMEQIYCIGFSLVAGMKVNYPESQDTMMHDLREIGPTFFLMAPRLWEQLAADMRARVMDASALNRWIFDKGVKLGIEALDRGERSGLADAMLFSALRDRLGFSRVRSAATGGSALGPDTFKLFLAMGVPLRQLYGQTELMGAYTLQDGKDVDCDTVGPPFPGTDVRIADPDASGVGEIVTRHDNMFLGYYRNEEATRADMRDGWMYTGDAGYFDDKGRLIVIDRLKDIATTAQGLRFSPQYIENKLKFSPYIAEAVILGAGRDYLTAIVCIRYSIVSKWAEKKRIAFSSYTDLSNQQQIYDLIAGEVEQVNASLPEAQRIRKFLLLYKELDADDGELTRTRKVRRGVISERYGDLIDALYTDADTAHLDAEVTYEDGRKSKVKADMRIMTVDGAHESATMKKAS</sequence>
<name>A0A420WRF6_9PROT</name>
<dbReference type="Pfam" id="PF00501">
    <property type="entry name" value="AMP-binding"/>
    <property type="match status" value="1"/>
</dbReference>
<dbReference type="AlphaFoldDB" id="A0A420WRF6"/>
<evidence type="ECO:0000259" key="4">
    <source>
        <dbReference type="Pfam" id="PF00501"/>
    </source>
</evidence>